<keyword evidence="9" id="KW-1015">Disulfide bond</keyword>
<protein>
    <recommendedName>
        <fullName evidence="14">Olfactory receptor</fullName>
    </recommendedName>
</protein>
<dbReference type="PROSITE" id="PS50262">
    <property type="entry name" value="G_PROTEIN_RECEP_F1_2"/>
    <property type="match status" value="1"/>
</dbReference>
<organism evidence="16 17">
    <name type="scientific">Python bivittatus</name>
    <name type="common">Burmese python</name>
    <name type="synonym">Python molurus bivittatus</name>
    <dbReference type="NCBI Taxonomy" id="176946"/>
    <lineage>
        <taxon>Eukaryota</taxon>
        <taxon>Metazoa</taxon>
        <taxon>Chordata</taxon>
        <taxon>Craniata</taxon>
        <taxon>Vertebrata</taxon>
        <taxon>Euteleostomi</taxon>
        <taxon>Lepidosauria</taxon>
        <taxon>Squamata</taxon>
        <taxon>Bifurcata</taxon>
        <taxon>Unidentata</taxon>
        <taxon>Episquamata</taxon>
        <taxon>Toxicofera</taxon>
        <taxon>Serpentes</taxon>
        <taxon>Henophidia</taxon>
        <taxon>Pythonidae</taxon>
        <taxon>Python</taxon>
    </lineage>
</organism>
<feature type="transmembrane region" description="Helical" evidence="14">
    <location>
        <begin position="28"/>
        <end position="52"/>
    </location>
</feature>
<proteinExistence type="inferred from homology"/>
<evidence type="ECO:0000256" key="11">
    <source>
        <dbReference type="ARBA" id="ARBA00023180"/>
    </source>
</evidence>
<dbReference type="Gene3D" id="1.20.1070.10">
    <property type="entry name" value="Rhodopsin 7-helix transmembrane proteins"/>
    <property type="match status" value="1"/>
</dbReference>
<name>A0A9F3W0T9_PYTBI</name>
<dbReference type="GO" id="GO:0005886">
    <property type="term" value="C:plasma membrane"/>
    <property type="evidence" value="ECO:0007669"/>
    <property type="project" value="UniProtKB-SubCell"/>
</dbReference>
<evidence type="ECO:0000256" key="8">
    <source>
        <dbReference type="ARBA" id="ARBA00023136"/>
    </source>
</evidence>
<dbReference type="PRINTS" id="PR00245">
    <property type="entry name" value="OLFACTORYR"/>
</dbReference>
<dbReference type="KEGG" id="pbi:107326380"/>
<evidence type="ECO:0000256" key="4">
    <source>
        <dbReference type="ARBA" id="ARBA00022692"/>
    </source>
</evidence>
<evidence type="ECO:0000256" key="6">
    <source>
        <dbReference type="ARBA" id="ARBA00022989"/>
    </source>
</evidence>
<dbReference type="OrthoDB" id="6147321at2759"/>
<keyword evidence="5 14" id="KW-0552">Olfaction</keyword>
<dbReference type="CDD" id="cd13954">
    <property type="entry name" value="7tmA_OR"/>
    <property type="match status" value="1"/>
</dbReference>
<feature type="transmembrane region" description="Helical" evidence="14">
    <location>
        <begin position="149"/>
        <end position="168"/>
    </location>
</feature>
<keyword evidence="2 14" id="KW-1003">Cell membrane</keyword>
<evidence type="ECO:0000259" key="15">
    <source>
        <dbReference type="PROSITE" id="PS50262"/>
    </source>
</evidence>
<dbReference type="PANTHER" id="PTHR24242">
    <property type="entry name" value="G-PROTEIN COUPLED RECEPTOR"/>
    <property type="match status" value="1"/>
</dbReference>
<keyword evidence="11" id="KW-0325">Glycoprotein</keyword>
<sequence>MEEGSQEGENVTRVTEFILLGFPGPQTLIFLMFMLFLLMYILTLWGNVSIIISVSANHQLHTPMYFFLCNLSFLEIWYTTASIPKILSIFLGRSRSISYVGCLMQLYFVFSLGSTEQFLLSIMAYDRCLAICYPLHYNIIMGINLSNKLAFCCWLVGFLIVSIPAYLITTLTFCGPNVINNFYCSIDSWIVLSCTDTHLIELSSFIIAIIVILGSCMMTFLSYICIIRTILHIPSVKGRQKAFSTCSSHLFLLLIWYGSTIFLFVKPSKQMSLETNKIMNIFSLIVVPLLNPFIYTLRNREVKEGLKHLLLHWHLY</sequence>
<dbReference type="RefSeq" id="XP_015745392.1">
    <property type="nucleotide sequence ID" value="XM_015889906.1"/>
</dbReference>
<dbReference type="Proteomes" id="UP000695026">
    <property type="component" value="Unplaced"/>
</dbReference>
<keyword evidence="8 14" id="KW-0472">Membrane</keyword>
<evidence type="ECO:0000256" key="10">
    <source>
        <dbReference type="ARBA" id="ARBA00023170"/>
    </source>
</evidence>
<evidence type="ECO:0000313" key="17">
    <source>
        <dbReference type="RefSeq" id="XP_015745392.1"/>
    </source>
</evidence>
<keyword evidence="6 14" id="KW-1133">Transmembrane helix</keyword>
<feature type="transmembrane region" description="Helical" evidence="14">
    <location>
        <begin position="64"/>
        <end position="84"/>
    </location>
</feature>
<keyword evidence="16" id="KW-1185">Reference proteome</keyword>
<dbReference type="PROSITE" id="PS00237">
    <property type="entry name" value="G_PROTEIN_RECEP_F1_1"/>
    <property type="match status" value="1"/>
</dbReference>
<dbReference type="PANTHER" id="PTHR24242:SF359">
    <property type="entry name" value="ODORANT RECEPTOR-RELATED"/>
    <property type="match status" value="1"/>
</dbReference>
<evidence type="ECO:0000313" key="16">
    <source>
        <dbReference type="Proteomes" id="UP000695026"/>
    </source>
</evidence>
<dbReference type="OMA" id="SIDSWIV"/>
<dbReference type="GO" id="GO:0004984">
    <property type="term" value="F:olfactory receptor activity"/>
    <property type="evidence" value="ECO:0007669"/>
    <property type="project" value="InterPro"/>
</dbReference>
<evidence type="ECO:0000256" key="1">
    <source>
        <dbReference type="ARBA" id="ARBA00004651"/>
    </source>
</evidence>
<evidence type="ECO:0000256" key="14">
    <source>
        <dbReference type="RuleBase" id="RU363047"/>
    </source>
</evidence>
<evidence type="ECO:0000256" key="9">
    <source>
        <dbReference type="ARBA" id="ARBA00023157"/>
    </source>
</evidence>
<feature type="transmembrane region" description="Helical" evidence="14">
    <location>
        <begin position="205"/>
        <end position="231"/>
    </location>
</feature>
<feature type="domain" description="G-protein coupled receptors family 1 profile" evidence="15">
    <location>
        <begin position="46"/>
        <end position="295"/>
    </location>
</feature>
<accession>A0A9F3W0T9</accession>
<keyword evidence="7 13" id="KW-0297">G-protein coupled receptor</keyword>
<keyword evidence="12 13" id="KW-0807">Transducer</keyword>
<feature type="transmembrane region" description="Helical" evidence="14">
    <location>
        <begin position="277"/>
        <end position="297"/>
    </location>
</feature>
<dbReference type="AlphaFoldDB" id="A0A9F3W0T9"/>
<keyword evidence="4 13" id="KW-0812">Transmembrane</keyword>
<dbReference type="FunFam" id="1.20.1070.10:FF:000010">
    <property type="entry name" value="Olfactory receptor"/>
    <property type="match status" value="1"/>
</dbReference>
<reference evidence="17" key="1">
    <citation type="submission" date="2025-08" db="UniProtKB">
        <authorList>
            <consortium name="RefSeq"/>
        </authorList>
    </citation>
    <scope>IDENTIFICATION</scope>
    <source>
        <tissue evidence="17">Liver</tissue>
    </source>
</reference>
<feature type="transmembrane region" description="Helical" evidence="14">
    <location>
        <begin position="243"/>
        <end position="265"/>
    </location>
</feature>
<dbReference type="InterPro" id="IPR000725">
    <property type="entry name" value="Olfact_rcpt"/>
</dbReference>
<dbReference type="InterPro" id="IPR017452">
    <property type="entry name" value="GPCR_Rhodpsn_7TM"/>
</dbReference>
<dbReference type="PRINTS" id="PR00237">
    <property type="entry name" value="GPCRRHODOPSN"/>
</dbReference>
<dbReference type="Pfam" id="PF13853">
    <property type="entry name" value="7tm_4"/>
    <property type="match status" value="1"/>
</dbReference>
<keyword evidence="3 14" id="KW-0716">Sensory transduction</keyword>
<keyword evidence="10 13" id="KW-0675">Receptor</keyword>
<gene>
    <name evidence="17" type="primary">LOC107326380</name>
</gene>
<evidence type="ECO:0000256" key="5">
    <source>
        <dbReference type="ARBA" id="ARBA00022725"/>
    </source>
</evidence>
<dbReference type="GeneID" id="107326380"/>
<evidence type="ECO:0000256" key="13">
    <source>
        <dbReference type="RuleBase" id="RU000688"/>
    </source>
</evidence>
<evidence type="ECO:0000256" key="12">
    <source>
        <dbReference type="ARBA" id="ARBA00023224"/>
    </source>
</evidence>
<dbReference type="GO" id="GO:0004930">
    <property type="term" value="F:G protein-coupled receptor activity"/>
    <property type="evidence" value="ECO:0007669"/>
    <property type="project" value="UniProtKB-KW"/>
</dbReference>
<dbReference type="InterPro" id="IPR050939">
    <property type="entry name" value="Olfactory_GPCR1"/>
</dbReference>
<comment type="similarity">
    <text evidence="13">Belongs to the G-protein coupled receptor 1 family.</text>
</comment>
<dbReference type="InterPro" id="IPR000276">
    <property type="entry name" value="GPCR_Rhodpsn"/>
</dbReference>
<evidence type="ECO:0000256" key="3">
    <source>
        <dbReference type="ARBA" id="ARBA00022606"/>
    </source>
</evidence>
<evidence type="ECO:0000256" key="7">
    <source>
        <dbReference type="ARBA" id="ARBA00023040"/>
    </source>
</evidence>
<dbReference type="SUPFAM" id="SSF81321">
    <property type="entry name" value="Family A G protein-coupled receptor-like"/>
    <property type="match status" value="1"/>
</dbReference>
<comment type="subcellular location">
    <subcellularLocation>
        <location evidence="1 14">Cell membrane</location>
        <topology evidence="1 14">Multi-pass membrane protein</topology>
    </subcellularLocation>
</comment>
<evidence type="ECO:0000256" key="2">
    <source>
        <dbReference type="ARBA" id="ARBA00022475"/>
    </source>
</evidence>